<dbReference type="EMBL" id="UGSS01000002">
    <property type="protein sequence ID" value="SUB34602.1"/>
    <property type="molecule type" value="Genomic_DNA"/>
</dbReference>
<evidence type="ECO:0000313" key="1">
    <source>
        <dbReference type="EMBL" id="SUB34602.1"/>
    </source>
</evidence>
<reference evidence="1 2" key="1">
    <citation type="submission" date="2018-06" db="EMBL/GenBank/DDBJ databases">
        <authorList>
            <consortium name="Pathogen Informatics"/>
            <person name="Doyle S."/>
        </authorList>
    </citation>
    <scope>NUCLEOTIDE SEQUENCE [LARGE SCALE GENOMIC DNA]</scope>
    <source>
        <strain evidence="1 2">NCTC10699</strain>
    </source>
</reference>
<gene>
    <name evidence="1" type="ORF">NCTC10699_02273</name>
</gene>
<proteinExistence type="predicted"/>
<name>A0A379B7Z8_9PAST</name>
<keyword evidence="2" id="KW-1185">Reference proteome</keyword>
<dbReference type="AlphaFoldDB" id="A0A379B7Z8"/>
<evidence type="ECO:0000313" key="2">
    <source>
        <dbReference type="Proteomes" id="UP000254280"/>
    </source>
</evidence>
<accession>A0A379B7Z8</accession>
<organism evidence="1 2">
    <name type="scientific">[Pasteurella] mairii</name>
    <dbReference type="NCBI Taxonomy" id="757"/>
    <lineage>
        <taxon>Bacteria</taxon>
        <taxon>Pseudomonadati</taxon>
        <taxon>Pseudomonadota</taxon>
        <taxon>Gammaproteobacteria</taxon>
        <taxon>Pasteurellales</taxon>
        <taxon>Pasteurellaceae</taxon>
    </lineage>
</organism>
<protein>
    <submittedName>
        <fullName evidence="1">Uncharacterized protein</fullName>
    </submittedName>
</protein>
<sequence>MNKIFKCKYDVTSGVTKVVSELATNQQLTSQTTRSTPPLNCSFLAHFTGFNYADSKRGVC</sequence>
<dbReference type="Proteomes" id="UP000254280">
    <property type="component" value="Unassembled WGS sequence"/>
</dbReference>